<evidence type="ECO:0000259" key="1">
    <source>
        <dbReference type="Pfam" id="PF14529"/>
    </source>
</evidence>
<dbReference type="InterPro" id="IPR052560">
    <property type="entry name" value="RdDP_mobile_element"/>
</dbReference>
<dbReference type="EMBL" id="JAWQEG010000284">
    <property type="protein sequence ID" value="KAK3892154.1"/>
    <property type="molecule type" value="Genomic_DNA"/>
</dbReference>
<accession>A0AAE1GFL1</accession>
<sequence>MWPQSHDFNNKAYLVVGDFSSQNTIWGYSQTNDDRDAVELWALSKDLALLHDAKDEPSFHSARWQRGYNPDLVFASSRIARNIEKSISNPIPRSQHLPIVIEARPVLRPTESKPMNRFNYWKANWNQFTVDIEAEISNIRPHSEDYKNFRDHIWKATNKNIPRGCRGCLSDQSKATYQEYIQSFNDDPFALSTIELCETLLSSISEERKGRWQEVITSVDMTHNSKRAWQTLKKLNTEKNNKTRIAAVTPNEVAHQLLLNGKPYNKERRYVDKMKEVMNQVMDTSDELFLPITIKEVDEALKTIKSGKAPGLDGVSTEMILHFGPNSRK</sequence>
<reference evidence="2" key="1">
    <citation type="submission" date="2023-10" db="EMBL/GenBank/DDBJ databases">
        <title>Genome assemblies of two species of porcelain crab, Petrolisthes cinctipes and Petrolisthes manimaculis (Anomura: Porcellanidae).</title>
        <authorList>
            <person name="Angst P."/>
        </authorList>
    </citation>
    <scope>NUCLEOTIDE SEQUENCE</scope>
    <source>
        <strain evidence="2">PB745_01</strain>
        <tissue evidence="2">Gill</tissue>
    </source>
</reference>
<name>A0AAE1GFL1_PETCI</name>
<keyword evidence="3" id="KW-1185">Reference proteome</keyword>
<dbReference type="Gene3D" id="3.60.10.10">
    <property type="entry name" value="Endonuclease/exonuclease/phosphatase"/>
    <property type="match status" value="1"/>
</dbReference>
<dbReference type="PANTHER" id="PTHR36688">
    <property type="entry name" value="ENDO/EXONUCLEASE/PHOSPHATASE DOMAIN-CONTAINING PROTEIN"/>
    <property type="match status" value="1"/>
</dbReference>
<dbReference type="Proteomes" id="UP001286313">
    <property type="component" value="Unassembled WGS sequence"/>
</dbReference>
<dbReference type="AlphaFoldDB" id="A0AAE1GFL1"/>
<dbReference type="InterPro" id="IPR005135">
    <property type="entry name" value="Endo/exonuclease/phosphatase"/>
</dbReference>
<evidence type="ECO:0000313" key="2">
    <source>
        <dbReference type="EMBL" id="KAK3892154.1"/>
    </source>
</evidence>
<dbReference type="InterPro" id="IPR036691">
    <property type="entry name" value="Endo/exonu/phosph_ase_sf"/>
</dbReference>
<organism evidence="2 3">
    <name type="scientific">Petrolisthes cinctipes</name>
    <name type="common">Flat porcelain crab</name>
    <dbReference type="NCBI Taxonomy" id="88211"/>
    <lineage>
        <taxon>Eukaryota</taxon>
        <taxon>Metazoa</taxon>
        <taxon>Ecdysozoa</taxon>
        <taxon>Arthropoda</taxon>
        <taxon>Crustacea</taxon>
        <taxon>Multicrustacea</taxon>
        <taxon>Malacostraca</taxon>
        <taxon>Eumalacostraca</taxon>
        <taxon>Eucarida</taxon>
        <taxon>Decapoda</taxon>
        <taxon>Pleocyemata</taxon>
        <taxon>Anomura</taxon>
        <taxon>Galatheoidea</taxon>
        <taxon>Porcellanidae</taxon>
        <taxon>Petrolisthes</taxon>
    </lineage>
</organism>
<dbReference type="PANTHER" id="PTHR36688:SF1">
    <property type="entry name" value="ENDONUCLEASE_EXONUCLEASE_PHOSPHATASE DOMAIN-CONTAINING PROTEIN"/>
    <property type="match status" value="1"/>
</dbReference>
<proteinExistence type="predicted"/>
<comment type="caution">
    <text evidence="2">The sequence shown here is derived from an EMBL/GenBank/DDBJ whole genome shotgun (WGS) entry which is preliminary data.</text>
</comment>
<dbReference type="Pfam" id="PF14529">
    <property type="entry name" value="Exo_endo_phos_2"/>
    <property type="match status" value="1"/>
</dbReference>
<protein>
    <recommendedName>
        <fullName evidence="1">Endonuclease/exonuclease/phosphatase domain-containing protein</fullName>
    </recommendedName>
</protein>
<dbReference type="GO" id="GO:0003824">
    <property type="term" value="F:catalytic activity"/>
    <property type="evidence" value="ECO:0007669"/>
    <property type="project" value="InterPro"/>
</dbReference>
<dbReference type="SUPFAM" id="SSF56219">
    <property type="entry name" value="DNase I-like"/>
    <property type="match status" value="1"/>
</dbReference>
<gene>
    <name evidence="2" type="ORF">Pcinc_003990</name>
</gene>
<feature type="domain" description="Endonuclease/exonuclease/phosphatase" evidence="1">
    <location>
        <begin position="9"/>
        <end position="99"/>
    </location>
</feature>
<evidence type="ECO:0000313" key="3">
    <source>
        <dbReference type="Proteomes" id="UP001286313"/>
    </source>
</evidence>